<keyword evidence="3" id="KW-0677">Repeat</keyword>
<dbReference type="InterPro" id="IPR003444">
    <property type="entry name" value="MraZ"/>
</dbReference>
<dbReference type="InterPro" id="IPR037914">
    <property type="entry name" value="SpoVT-AbrB_sf"/>
</dbReference>
<sequence length="151" mass="17115">MSNFRGNNAINMDAKGRLAIPAKVREDLADLCGGRIVLTASANRDERCLLIYPEPQWEAIEAQINRLPTMKKSVRRLQRIMLGYATPLELDGAGRVLVPPTLRSFAGLEKRLMLVGQGKKFELWDETRWLELVDDFDDDDDMPPEMEALSL</sequence>
<comment type="similarity">
    <text evidence="7">Belongs to the MraZ family.</text>
</comment>
<dbReference type="InterPro" id="IPR007159">
    <property type="entry name" value="SpoVT-AbrB_dom"/>
</dbReference>
<dbReference type="CDD" id="cd16321">
    <property type="entry name" value="MraZ_C"/>
    <property type="match status" value="1"/>
</dbReference>
<evidence type="ECO:0000256" key="7">
    <source>
        <dbReference type="HAMAP-Rule" id="MF_01008"/>
    </source>
</evidence>
<feature type="domain" description="SpoVT-AbrB" evidence="8">
    <location>
        <begin position="85"/>
        <end position="128"/>
    </location>
</feature>
<dbReference type="AlphaFoldDB" id="A0A1I4TB29"/>
<gene>
    <name evidence="7" type="primary">mraZ</name>
    <name evidence="9" type="ORF">SAMN04487963_3528</name>
</gene>
<feature type="domain" description="SpoVT-AbrB" evidence="8">
    <location>
        <begin position="7"/>
        <end position="56"/>
    </location>
</feature>
<dbReference type="GO" id="GO:2000143">
    <property type="term" value="P:negative regulation of DNA-templated transcription initiation"/>
    <property type="evidence" value="ECO:0007669"/>
    <property type="project" value="TreeGrafter"/>
</dbReference>
<keyword evidence="5 7" id="KW-0238">DNA-binding</keyword>
<proteinExistence type="inferred from homology"/>
<dbReference type="Proteomes" id="UP000198519">
    <property type="component" value="Unassembled WGS sequence"/>
</dbReference>
<dbReference type="CDD" id="cd16320">
    <property type="entry name" value="MraZ_N"/>
    <property type="match status" value="1"/>
</dbReference>
<dbReference type="GO" id="GO:0009295">
    <property type="term" value="C:nucleoid"/>
    <property type="evidence" value="ECO:0007669"/>
    <property type="project" value="UniProtKB-SubCell"/>
</dbReference>
<dbReference type="OrthoDB" id="9807753at2"/>
<evidence type="ECO:0000259" key="8">
    <source>
        <dbReference type="PROSITE" id="PS51740"/>
    </source>
</evidence>
<reference evidence="10" key="1">
    <citation type="submission" date="2016-10" db="EMBL/GenBank/DDBJ databases">
        <authorList>
            <person name="Varghese N."/>
            <person name="Submissions S."/>
        </authorList>
    </citation>
    <scope>NUCLEOTIDE SEQUENCE [LARGE SCALE GENOMIC DNA]</scope>
    <source>
        <strain evidence="10">CGMCC 1.7061</strain>
    </source>
</reference>
<dbReference type="EMBL" id="FOUE01000007">
    <property type="protein sequence ID" value="SFM73770.1"/>
    <property type="molecule type" value="Genomic_DNA"/>
</dbReference>
<evidence type="ECO:0000256" key="4">
    <source>
        <dbReference type="ARBA" id="ARBA00023015"/>
    </source>
</evidence>
<dbReference type="HAMAP" id="MF_01008">
    <property type="entry name" value="MraZ"/>
    <property type="match status" value="1"/>
</dbReference>
<dbReference type="Pfam" id="PF02381">
    <property type="entry name" value="MraZ"/>
    <property type="match status" value="2"/>
</dbReference>
<name>A0A1I4TB29_9GAMM</name>
<evidence type="ECO:0000256" key="1">
    <source>
        <dbReference type="ARBA" id="ARBA00013860"/>
    </source>
</evidence>
<dbReference type="InterPro" id="IPR038619">
    <property type="entry name" value="MraZ_sf"/>
</dbReference>
<dbReference type="STRING" id="488535.SAMN04487963_3528"/>
<comment type="subcellular location">
    <subcellularLocation>
        <location evidence="7">Cytoplasm</location>
        <location evidence="7">Nucleoid</location>
    </subcellularLocation>
</comment>
<evidence type="ECO:0000256" key="6">
    <source>
        <dbReference type="ARBA" id="ARBA00023163"/>
    </source>
</evidence>
<evidence type="ECO:0000313" key="10">
    <source>
        <dbReference type="Proteomes" id="UP000198519"/>
    </source>
</evidence>
<dbReference type="PANTHER" id="PTHR34701:SF1">
    <property type="entry name" value="TRANSCRIPTIONAL REGULATOR MRAZ"/>
    <property type="match status" value="1"/>
</dbReference>
<dbReference type="Gene3D" id="3.40.1550.20">
    <property type="entry name" value="Transcriptional regulator MraZ domain"/>
    <property type="match status" value="1"/>
</dbReference>
<dbReference type="InterPro" id="IPR035642">
    <property type="entry name" value="MraZ_N"/>
</dbReference>
<dbReference type="SUPFAM" id="SSF89447">
    <property type="entry name" value="AbrB/MazE/MraZ-like"/>
    <property type="match status" value="1"/>
</dbReference>
<evidence type="ECO:0000256" key="5">
    <source>
        <dbReference type="ARBA" id="ARBA00023125"/>
    </source>
</evidence>
<dbReference type="RefSeq" id="WP_092026280.1">
    <property type="nucleotide sequence ID" value="NZ_FOUE01000007.1"/>
</dbReference>
<accession>A0A1I4TB29</accession>
<keyword evidence="10" id="KW-1185">Reference proteome</keyword>
<dbReference type="GO" id="GO:0003700">
    <property type="term" value="F:DNA-binding transcription factor activity"/>
    <property type="evidence" value="ECO:0007669"/>
    <property type="project" value="UniProtKB-UniRule"/>
</dbReference>
<keyword evidence="4 7" id="KW-0805">Transcription regulation</keyword>
<protein>
    <recommendedName>
        <fullName evidence="1 7">Transcriptional regulator MraZ</fullName>
    </recommendedName>
</protein>
<organism evidence="9 10">
    <name type="scientific">Marinobacter zhejiangensis</name>
    <dbReference type="NCBI Taxonomy" id="488535"/>
    <lineage>
        <taxon>Bacteria</taxon>
        <taxon>Pseudomonadati</taxon>
        <taxon>Pseudomonadota</taxon>
        <taxon>Gammaproteobacteria</taxon>
        <taxon>Pseudomonadales</taxon>
        <taxon>Marinobacteraceae</taxon>
        <taxon>Marinobacter</taxon>
    </lineage>
</organism>
<dbReference type="PROSITE" id="PS51740">
    <property type="entry name" value="SPOVT_ABRB"/>
    <property type="match status" value="2"/>
</dbReference>
<evidence type="ECO:0000256" key="3">
    <source>
        <dbReference type="ARBA" id="ARBA00022737"/>
    </source>
</evidence>
<evidence type="ECO:0000313" key="9">
    <source>
        <dbReference type="EMBL" id="SFM73770.1"/>
    </source>
</evidence>
<dbReference type="GO" id="GO:0000976">
    <property type="term" value="F:transcription cis-regulatory region binding"/>
    <property type="evidence" value="ECO:0007669"/>
    <property type="project" value="TreeGrafter"/>
</dbReference>
<dbReference type="PANTHER" id="PTHR34701">
    <property type="entry name" value="TRANSCRIPTIONAL REGULATOR MRAZ"/>
    <property type="match status" value="1"/>
</dbReference>
<dbReference type="GO" id="GO:0005737">
    <property type="term" value="C:cytoplasm"/>
    <property type="evidence" value="ECO:0007669"/>
    <property type="project" value="UniProtKB-UniRule"/>
</dbReference>
<evidence type="ECO:0000256" key="2">
    <source>
        <dbReference type="ARBA" id="ARBA00022490"/>
    </source>
</evidence>
<comment type="subunit">
    <text evidence="7">Forms oligomers.</text>
</comment>
<keyword evidence="2 7" id="KW-0963">Cytoplasm</keyword>
<dbReference type="InterPro" id="IPR020603">
    <property type="entry name" value="MraZ_dom"/>
</dbReference>
<dbReference type="NCBIfam" id="TIGR00242">
    <property type="entry name" value="division/cell wall cluster transcriptional repressor MraZ"/>
    <property type="match status" value="1"/>
</dbReference>
<keyword evidence="6 7" id="KW-0804">Transcription</keyword>
<dbReference type="InterPro" id="IPR035644">
    <property type="entry name" value="MraZ_C"/>
</dbReference>